<evidence type="ECO:0000256" key="1">
    <source>
        <dbReference type="SAM" id="MobiDB-lite"/>
    </source>
</evidence>
<dbReference type="Proteomes" id="UP000318509">
    <property type="component" value="Unassembled WGS sequence"/>
</dbReference>
<gene>
    <name evidence="2" type="ORF">E6H00_14190</name>
</gene>
<protein>
    <submittedName>
        <fullName evidence="2">Uncharacterized protein</fullName>
    </submittedName>
</protein>
<evidence type="ECO:0000313" key="3">
    <source>
        <dbReference type="Proteomes" id="UP000318509"/>
    </source>
</evidence>
<sequence length="165" mass="17930">MTGSGRRTTCPTVSSSAGRRSRRPPPAALWPRREGSRGRAAVPGPRSALAAEHPEAGDPRSAAAPERRRSSPQREPSHRGLLAAVFRARSGSAPGGSEMELRQFVASLANMIWERERKTQQQVDAVVLGYVHGAVTAELEYRRRMHELSRRLAEIDKTLAATGAS</sequence>
<reference evidence="2 3" key="1">
    <citation type="journal article" date="2019" name="Nat. Microbiol.">
        <title>Mediterranean grassland soil C-N compound turnover is dependent on rainfall and depth, and is mediated by genomically divergent microorganisms.</title>
        <authorList>
            <person name="Diamond S."/>
            <person name="Andeer P.F."/>
            <person name="Li Z."/>
            <person name="Crits-Christoph A."/>
            <person name="Burstein D."/>
            <person name="Anantharaman K."/>
            <person name="Lane K.R."/>
            <person name="Thomas B.C."/>
            <person name="Pan C."/>
            <person name="Northen T.R."/>
            <person name="Banfield J.F."/>
        </authorList>
    </citation>
    <scope>NUCLEOTIDE SEQUENCE [LARGE SCALE GENOMIC DNA]</scope>
    <source>
        <strain evidence="2">NP_3</strain>
    </source>
</reference>
<feature type="compositionally biased region" description="Polar residues" evidence="1">
    <location>
        <begin position="1"/>
        <end position="13"/>
    </location>
</feature>
<comment type="caution">
    <text evidence="2">The sequence shown here is derived from an EMBL/GenBank/DDBJ whole genome shotgun (WGS) entry which is preliminary data.</text>
</comment>
<dbReference type="AlphaFoldDB" id="A0A537JWJ9"/>
<feature type="region of interest" description="Disordered" evidence="1">
    <location>
        <begin position="1"/>
        <end position="81"/>
    </location>
</feature>
<organism evidence="2 3">
    <name type="scientific">Candidatus Segetimicrobium genomatis</name>
    <dbReference type="NCBI Taxonomy" id="2569760"/>
    <lineage>
        <taxon>Bacteria</taxon>
        <taxon>Bacillati</taxon>
        <taxon>Candidatus Sysuimicrobiota</taxon>
        <taxon>Candidatus Sysuimicrobiia</taxon>
        <taxon>Candidatus Sysuimicrobiales</taxon>
        <taxon>Candidatus Segetimicrobiaceae</taxon>
        <taxon>Candidatus Segetimicrobium</taxon>
    </lineage>
</organism>
<dbReference type="EMBL" id="VBAK01000149">
    <property type="protein sequence ID" value="TMI87911.1"/>
    <property type="molecule type" value="Genomic_DNA"/>
</dbReference>
<accession>A0A537JWJ9</accession>
<evidence type="ECO:0000313" key="2">
    <source>
        <dbReference type="EMBL" id="TMI87911.1"/>
    </source>
</evidence>
<name>A0A537JWJ9_9BACT</name>
<proteinExistence type="predicted"/>